<gene>
    <name evidence="2" type="ORF">GT019_09455</name>
</gene>
<evidence type="ECO:0000313" key="2">
    <source>
        <dbReference type="EMBL" id="NBD24099.1"/>
    </source>
</evidence>
<proteinExistence type="predicted"/>
<dbReference type="EMBL" id="JAAAMV010000004">
    <property type="protein sequence ID" value="NBD24099.1"/>
    <property type="molecule type" value="Genomic_DNA"/>
</dbReference>
<reference evidence="2 3" key="1">
    <citation type="submission" date="2020-01" db="EMBL/GenBank/DDBJ databases">
        <title>Paenibacillus soybeanensis sp. nov. isolated from the nodules of soybean (Glycine max(L.) Merr).</title>
        <authorList>
            <person name="Wang H."/>
        </authorList>
    </citation>
    <scope>NUCLEOTIDE SEQUENCE [LARGE SCALE GENOMIC DNA]</scope>
    <source>
        <strain evidence="2 3">T1</strain>
    </source>
</reference>
<name>A0ABW9XNA1_9BACL</name>
<keyword evidence="2" id="KW-0489">Methyltransferase</keyword>
<dbReference type="GO" id="GO:0032259">
    <property type="term" value="P:methylation"/>
    <property type="evidence" value="ECO:0007669"/>
    <property type="project" value="UniProtKB-KW"/>
</dbReference>
<evidence type="ECO:0000313" key="3">
    <source>
        <dbReference type="Proteomes" id="UP000665561"/>
    </source>
</evidence>
<comment type="caution">
    <text evidence="2">The sequence shown here is derived from an EMBL/GenBank/DDBJ whole genome shotgun (WGS) entry which is preliminary data.</text>
</comment>
<dbReference type="Pfam" id="PF13649">
    <property type="entry name" value="Methyltransf_25"/>
    <property type="match status" value="1"/>
</dbReference>
<keyword evidence="3" id="KW-1185">Reference proteome</keyword>
<dbReference type="RefSeq" id="WP_161742901.1">
    <property type="nucleotide sequence ID" value="NZ_JAAAMV010000004.1"/>
</dbReference>
<feature type="domain" description="Methyltransferase" evidence="1">
    <location>
        <begin position="48"/>
        <end position="148"/>
    </location>
</feature>
<dbReference type="Gene3D" id="3.40.50.150">
    <property type="entry name" value="Vaccinia Virus protein VP39"/>
    <property type="match status" value="1"/>
</dbReference>
<sequence>MKHESRNQWEVFFDAHAPHYLENGFTKNTIAEADFLMQELELPVGGAILDVGCGTGRHSVELAKRGFKVTGVDLSAGMLAEARKASAEASVDVEWIRCDAARFNASKAYDAVICLCEGAFGLVGRDEDPEAHDNAILRNIAAALRPGGRFVLTTLNAYAKLRSLSQADVASGRFDPLTMLEQHTEELDLPEGKRRVEIKERRYFPFELKGMFERAGLDVAHIWGGTAGHWKREAIRLDEIEVMVVAAKR</sequence>
<dbReference type="PANTHER" id="PTHR42912">
    <property type="entry name" value="METHYLTRANSFERASE"/>
    <property type="match status" value="1"/>
</dbReference>
<dbReference type="SUPFAM" id="SSF53335">
    <property type="entry name" value="S-adenosyl-L-methionine-dependent methyltransferases"/>
    <property type="match status" value="1"/>
</dbReference>
<dbReference type="InterPro" id="IPR050508">
    <property type="entry name" value="Methyltransf_Superfamily"/>
</dbReference>
<dbReference type="GO" id="GO:0008168">
    <property type="term" value="F:methyltransferase activity"/>
    <property type="evidence" value="ECO:0007669"/>
    <property type="project" value="UniProtKB-KW"/>
</dbReference>
<evidence type="ECO:0000259" key="1">
    <source>
        <dbReference type="Pfam" id="PF13649"/>
    </source>
</evidence>
<organism evidence="2 3">
    <name type="scientific">Paenibacillus glycinis</name>
    <dbReference type="NCBI Taxonomy" id="2697035"/>
    <lineage>
        <taxon>Bacteria</taxon>
        <taxon>Bacillati</taxon>
        <taxon>Bacillota</taxon>
        <taxon>Bacilli</taxon>
        <taxon>Bacillales</taxon>
        <taxon>Paenibacillaceae</taxon>
        <taxon>Paenibacillus</taxon>
    </lineage>
</organism>
<accession>A0ABW9XNA1</accession>
<dbReference type="InterPro" id="IPR041698">
    <property type="entry name" value="Methyltransf_25"/>
</dbReference>
<keyword evidence="2" id="KW-0808">Transferase</keyword>
<dbReference type="CDD" id="cd02440">
    <property type="entry name" value="AdoMet_MTases"/>
    <property type="match status" value="1"/>
</dbReference>
<dbReference type="Proteomes" id="UP000665561">
    <property type="component" value="Unassembled WGS sequence"/>
</dbReference>
<dbReference type="InterPro" id="IPR029063">
    <property type="entry name" value="SAM-dependent_MTases_sf"/>
</dbReference>
<protein>
    <submittedName>
        <fullName evidence="2">Methyltransferase domain-containing protein</fullName>
    </submittedName>
</protein>